<reference evidence="2" key="1">
    <citation type="submission" date="2017-02" db="EMBL/GenBank/DDBJ databases">
        <title>Draft Genome Sequence of the Salt Water Bacterium Oceanospirillum linum ATCC 11336.</title>
        <authorList>
            <person name="Trachtenberg A.M."/>
            <person name="Carney J.G."/>
            <person name="Linnane J.D."/>
            <person name="Rheaume B.A."/>
            <person name="Pitts N.L."/>
            <person name="Mykles D.L."/>
            <person name="Maclea K.S."/>
        </authorList>
    </citation>
    <scope>NUCLEOTIDE SEQUENCE [LARGE SCALE GENOMIC DNA]</scope>
    <source>
        <strain evidence="2">ATCC 11336</strain>
    </source>
</reference>
<dbReference type="SUPFAM" id="SSF53067">
    <property type="entry name" value="Actin-like ATPase domain"/>
    <property type="match status" value="1"/>
</dbReference>
<dbReference type="AlphaFoldDB" id="A0A1T1H9L8"/>
<dbReference type="Gene3D" id="3.30.420.40">
    <property type="match status" value="2"/>
</dbReference>
<evidence type="ECO:0000256" key="1">
    <source>
        <dbReference type="ARBA" id="ARBA00023277"/>
    </source>
</evidence>
<dbReference type="Proteomes" id="UP000190064">
    <property type="component" value="Unassembled WGS sequence"/>
</dbReference>
<dbReference type="Pfam" id="PF00480">
    <property type="entry name" value="ROK"/>
    <property type="match status" value="1"/>
</dbReference>
<dbReference type="PROSITE" id="PS01125">
    <property type="entry name" value="ROK"/>
    <property type="match status" value="1"/>
</dbReference>
<keyword evidence="1" id="KW-0119">Carbohydrate metabolism</keyword>
<proteinExistence type="predicted"/>
<dbReference type="EMBL" id="MTSD02000006">
    <property type="protein sequence ID" value="OOV86533.1"/>
    <property type="molecule type" value="Genomic_DNA"/>
</dbReference>
<dbReference type="PANTHER" id="PTHR18964">
    <property type="entry name" value="ROK (REPRESSOR, ORF, KINASE) FAMILY"/>
    <property type="match status" value="1"/>
</dbReference>
<name>A0A1T1H9L8_OCELI</name>
<dbReference type="InterPro" id="IPR049874">
    <property type="entry name" value="ROK_cs"/>
</dbReference>
<sequence length="312" mass="33262">MYLGIDLGGTKIEAVVLSGEKADKPGAILFRKRIATPAENYSGTLEAIAGLVAEADKQFGPFDRVGLGTPGAVSAKTGLMMNCNSTCLNGEPLVEDLELRLGKKVTQANDANCFALSEAIDGSARGYRIVFGVILGTGVGGGIVIDGKVLPGLNRIAGEWGHNRMPASVLSDDDRRACYCGRINCVETYLSGPGFANTYRSLELAENAVFDGKLTAREIAILLARKDARADRALDIYSKQLAAALSEAINILDPDIIVLGGGMSNVKELYARVAYWLPEFVFSDVVETNIRSPEYGDSSGVRGAAWLTKHRV</sequence>
<dbReference type="InterPro" id="IPR043129">
    <property type="entry name" value="ATPase_NBD"/>
</dbReference>
<protein>
    <recommendedName>
        <fullName evidence="4">Fructokinase</fullName>
    </recommendedName>
</protein>
<accession>A0A1T1H9L8</accession>
<keyword evidence="3" id="KW-1185">Reference proteome</keyword>
<evidence type="ECO:0000313" key="3">
    <source>
        <dbReference type="Proteomes" id="UP000190064"/>
    </source>
</evidence>
<comment type="caution">
    <text evidence="2">The sequence shown here is derived from an EMBL/GenBank/DDBJ whole genome shotgun (WGS) entry which is preliminary data.</text>
</comment>
<dbReference type="InterPro" id="IPR000600">
    <property type="entry name" value="ROK"/>
</dbReference>
<dbReference type="PANTHER" id="PTHR18964:SF174">
    <property type="entry name" value="D-ALLOSE KINASE-RELATED"/>
    <property type="match status" value="1"/>
</dbReference>
<gene>
    <name evidence="2" type="ORF">BTA35_0213640</name>
</gene>
<dbReference type="STRING" id="966.BTA35_0213640"/>
<organism evidence="2 3">
    <name type="scientific">Oceanospirillum linum</name>
    <dbReference type="NCBI Taxonomy" id="966"/>
    <lineage>
        <taxon>Bacteria</taxon>
        <taxon>Pseudomonadati</taxon>
        <taxon>Pseudomonadota</taxon>
        <taxon>Gammaproteobacteria</taxon>
        <taxon>Oceanospirillales</taxon>
        <taxon>Oceanospirillaceae</taxon>
        <taxon>Oceanospirillum</taxon>
    </lineage>
</organism>
<evidence type="ECO:0008006" key="4">
    <source>
        <dbReference type="Google" id="ProtNLM"/>
    </source>
</evidence>
<dbReference type="GO" id="GO:0004396">
    <property type="term" value="F:hexokinase activity"/>
    <property type="evidence" value="ECO:0007669"/>
    <property type="project" value="TreeGrafter"/>
</dbReference>
<dbReference type="RefSeq" id="WP_078320356.1">
    <property type="nucleotide sequence ID" value="NZ_FXTS01000007.1"/>
</dbReference>
<evidence type="ECO:0000313" key="2">
    <source>
        <dbReference type="EMBL" id="OOV86533.1"/>
    </source>
</evidence>